<dbReference type="InterPro" id="IPR016635">
    <property type="entry name" value="AP_complex_ssu"/>
</dbReference>
<accession>A0ABQ9C0C1</accession>
<evidence type="ECO:0000256" key="5">
    <source>
        <dbReference type="ARBA" id="ARBA00023136"/>
    </source>
</evidence>
<evidence type="ECO:0000259" key="6">
    <source>
        <dbReference type="Pfam" id="PF01217"/>
    </source>
</evidence>
<keyword evidence="4" id="KW-0653">Protein transport</keyword>
<dbReference type="Proteomes" id="UP001141253">
    <property type="component" value="Chromosome 2"/>
</dbReference>
<dbReference type="InterPro" id="IPR011012">
    <property type="entry name" value="Longin-like_dom_sf"/>
</dbReference>
<evidence type="ECO:0000256" key="1">
    <source>
        <dbReference type="ARBA" id="ARBA00004308"/>
    </source>
</evidence>
<reference evidence="7" key="2">
    <citation type="journal article" date="2023" name="Int. J. Mol. Sci.">
        <title>De Novo Assembly and Annotation of 11 Diverse Shrub Willow (Salix) Genomes Reveals Novel Gene Organization in Sex-Linked Regions.</title>
        <authorList>
            <person name="Hyden B."/>
            <person name="Feng K."/>
            <person name="Yates T.B."/>
            <person name="Jawdy S."/>
            <person name="Cereghino C."/>
            <person name="Smart L.B."/>
            <person name="Muchero W."/>
        </authorList>
    </citation>
    <scope>NUCLEOTIDE SEQUENCE</scope>
    <source>
        <tissue evidence="7">Shoot tip</tissue>
    </source>
</reference>
<dbReference type="InterPro" id="IPR022775">
    <property type="entry name" value="AP_mu_sigma_su"/>
</dbReference>
<protein>
    <recommendedName>
        <fullName evidence="6">AP complex mu/sigma subunit domain-containing protein</fullName>
    </recommendedName>
</protein>
<reference evidence="7" key="1">
    <citation type="submission" date="2022-10" db="EMBL/GenBank/DDBJ databases">
        <authorList>
            <person name="Hyden B.L."/>
            <person name="Feng K."/>
            <person name="Yates T."/>
            <person name="Jawdy S."/>
            <person name="Smart L.B."/>
            <person name="Muchero W."/>
        </authorList>
    </citation>
    <scope>NUCLEOTIDE SEQUENCE</scope>
    <source>
        <tissue evidence="7">Shoot tip</tissue>
    </source>
</reference>
<comment type="similarity">
    <text evidence="2">Belongs to the adaptor complexes small subunit family.</text>
</comment>
<comment type="caution">
    <text evidence="7">The sequence shown here is derived from an EMBL/GenBank/DDBJ whole genome shotgun (WGS) entry which is preliminary data.</text>
</comment>
<keyword evidence="3" id="KW-0813">Transport</keyword>
<keyword evidence="8" id="KW-1185">Reference proteome</keyword>
<dbReference type="SUPFAM" id="SSF64356">
    <property type="entry name" value="SNARE-like"/>
    <property type="match status" value="1"/>
</dbReference>
<organism evidence="7 8">
    <name type="scientific">Salix suchowensis</name>
    <dbReference type="NCBI Taxonomy" id="1278906"/>
    <lineage>
        <taxon>Eukaryota</taxon>
        <taxon>Viridiplantae</taxon>
        <taxon>Streptophyta</taxon>
        <taxon>Embryophyta</taxon>
        <taxon>Tracheophyta</taxon>
        <taxon>Spermatophyta</taxon>
        <taxon>Magnoliopsida</taxon>
        <taxon>eudicotyledons</taxon>
        <taxon>Gunneridae</taxon>
        <taxon>Pentapetalae</taxon>
        <taxon>rosids</taxon>
        <taxon>fabids</taxon>
        <taxon>Malpighiales</taxon>
        <taxon>Salicaceae</taxon>
        <taxon>Saliceae</taxon>
        <taxon>Salix</taxon>
    </lineage>
</organism>
<evidence type="ECO:0000313" key="7">
    <source>
        <dbReference type="EMBL" id="KAJ6392285.1"/>
    </source>
</evidence>
<feature type="domain" description="AP complex mu/sigma subunit" evidence="6">
    <location>
        <begin position="57"/>
        <end position="108"/>
    </location>
</feature>
<dbReference type="Gene3D" id="3.30.450.60">
    <property type="match status" value="2"/>
</dbReference>
<comment type="subcellular location">
    <subcellularLocation>
        <location evidence="1">Endomembrane system</location>
    </subcellularLocation>
</comment>
<keyword evidence="5" id="KW-0472">Membrane</keyword>
<evidence type="ECO:0000256" key="3">
    <source>
        <dbReference type="ARBA" id="ARBA00022448"/>
    </source>
</evidence>
<dbReference type="Pfam" id="PF01217">
    <property type="entry name" value="Clat_adaptor_s"/>
    <property type="match status" value="1"/>
</dbReference>
<gene>
    <name evidence="7" type="ORF">OIU77_026104</name>
</gene>
<evidence type="ECO:0000256" key="4">
    <source>
        <dbReference type="ARBA" id="ARBA00022927"/>
    </source>
</evidence>
<dbReference type="PANTHER" id="PTHR11753">
    <property type="entry name" value="ADAPTOR COMPLEXES SMALL SUBUNIT FAMILY"/>
    <property type="match status" value="1"/>
</dbReference>
<dbReference type="EMBL" id="JAPFFI010000006">
    <property type="protein sequence ID" value="KAJ6392285.1"/>
    <property type="molecule type" value="Genomic_DNA"/>
</dbReference>
<evidence type="ECO:0000256" key="2">
    <source>
        <dbReference type="ARBA" id="ARBA00006972"/>
    </source>
</evidence>
<sequence length="144" mass="16967">MIRFILLQNRQGKTRLAKYYVPLEDSEKHKVEYEVHRLVVNRDSKFTNFVEFRTHKILDHFFSNVCELDLVFNFHKVYLILDEFILAGELQETSKRAIIERMGELEKLELKSQAILSAKLTRRTLESRSQFRLPSPSLSPLVAA</sequence>
<evidence type="ECO:0000313" key="8">
    <source>
        <dbReference type="Proteomes" id="UP001141253"/>
    </source>
</evidence>
<proteinExistence type="inferred from homology"/>
<name>A0ABQ9C0C1_9ROSI</name>